<proteinExistence type="predicted"/>
<feature type="region of interest" description="Disordered" evidence="1">
    <location>
        <begin position="1"/>
        <end position="59"/>
    </location>
</feature>
<geneLocation type="plasmid" evidence="2">
    <name>F5111</name>
</geneLocation>
<keyword evidence="2" id="KW-0614">Plasmid</keyword>
<name>A0A168QES5_KLEPN</name>
<reference evidence="2" key="1">
    <citation type="submission" date="2016-03" db="EMBL/GenBank/DDBJ databases">
        <title>F5111 plasmid from K. peumoniae isloate 05K0261.</title>
        <authorList>
            <person name="Kang H.-Y."/>
            <person name="Kim S."/>
            <person name="Kim J."/>
        </authorList>
    </citation>
    <scope>NUCLEOTIDE SEQUENCE</scope>
    <source>
        <strain evidence="2">05K0261</strain>
        <plasmid evidence="2">F5111</plasmid>
    </source>
</reference>
<evidence type="ECO:0000313" key="2">
    <source>
        <dbReference type="EMBL" id="ANC59760.1"/>
    </source>
</evidence>
<dbReference type="AlphaFoldDB" id="A0A168QES5"/>
<dbReference type="EMBL" id="KU987453">
    <property type="protein sequence ID" value="ANC59760.1"/>
    <property type="molecule type" value="Genomic_DNA"/>
</dbReference>
<accession>A0A168QES5</accession>
<protein>
    <submittedName>
        <fullName evidence="2">Uncharacterized protein</fullName>
    </submittedName>
</protein>
<sequence length="59" mass="6085">MDAITLDKSGHGSSPFSNAAPVTPCRYDSRAKSGECRGGAASRSAVKKPTLAGRFDGEN</sequence>
<organism evidence="2">
    <name type="scientific">Klebsiella pneumoniae</name>
    <dbReference type="NCBI Taxonomy" id="573"/>
    <lineage>
        <taxon>Bacteria</taxon>
        <taxon>Pseudomonadati</taxon>
        <taxon>Pseudomonadota</taxon>
        <taxon>Gammaproteobacteria</taxon>
        <taxon>Enterobacterales</taxon>
        <taxon>Enterobacteriaceae</taxon>
        <taxon>Klebsiella/Raoultella group</taxon>
        <taxon>Klebsiella</taxon>
        <taxon>Klebsiella pneumoniae complex</taxon>
    </lineage>
</organism>
<evidence type="ECO:0000256" key="1">
    <source>
        <dbReference type="SAM" id="MobiDB-lite"/>
    </source>
</evidence>